<organism evidence="2 3">
    <name type="scientific">Pseudomonas congelans</name>
    <dbReference type="NCBI Taxonomy" id="200452"/>
    <lineage>
        <taxon>Bacteria</taxon>
        <taxon>Pseudomonadati</taxon>
        <taxon>Pseudomonadota</taxon>
        <taxon>Gammaproteobacteria</taxon>
        <taxon>Pseudomonadales</taxon>
        <taxon>Pseudomonadaceae</taxon>
        <taxon>Pseudomonas</taxon>
    </lineage>
</organism>
<dbReference type="AlphaFoldDB" id="A0A0P9NKQ0"/>
<reference evidence="2 3" key="1">
    <citation type="submission" date="2015-09" db="EMBL/GenBank/DDBJ databases">
        <title>Genome announcement of multiple Pseudomonas syringae strains.</title>
        <authorList>
            <person name="Thakur S."/>
            <person name="Wang P.W."/>
            <person name="Gong Y."/>
            <person name="Weir B.S."/>
            <person name="Guttman D.S."/>
        </authorList>
    </citation>
    <scope>NUCLEOTIDE SEQUENCE [LARGE SCALE GENOMIC DNA]</scope>
    <source>
        <strain evidence="2 3">ICMP19117</strain>
    </source>
</reference>
<dbReference type="NCBIfam" id="TIGR02448">
    <property type="entry name" value="conserverd hypothetical protein"/>
    <property type="match status" value="1"/>
</dbReference>
<dbReference type="InterPro" id="IPR012661">
    <property type="entry name" value="CHP02448"/>
</dbReference>
<dbReference type="EMBL" id="LJQB01000051">
    <property type="protein sequence ID" value="KPW85011.1"/>
    <property type="molecule type" value="Genomic_DNA"/>
</dbReference>
<gene>
    <name evidence="2" type="ORF">ALO92_01104</name>
</gene>
<evidence type="ECO:0000256" key="1">
    <source>
        <dbReference type="SAM" id="SignalP"/>
    </source>
</evidence>
<evidence type="ECO:0000313" key="3">
    <source>
        <dbReference type="Proteomes" id="UP000050411"/>
    </source>
</evidence>
<dbReference type="Pfam" id="PF09498">
    <property type="entry name" value="DUF2388"/>
    <property type="match status" value="1"/>
</dbReference>
<keyword evidence="1" id="KW-0732">Signal</keyword>
<proteinExistence type="predicted"/>
<evidence type="ECO:0008006" key="4">
    <source>
        <dbReference type="Google" id="ProtNLM"/>
    </source>
</evidence>
<name>A0A0P9NKQ0_9PSED</name>
<protein>
    <recommendedName>
        <fullName evidence="4">Holliday junction resolvasome, helicase subunit</fullName>
    </recommendedName>
</protein>
<dbReference type="PATRIC" id="fig|200452.3.peg.1342"/>
<accession>A0A0P9NKQ0</accession>
<evidence type="ECO:0000313" key="2">
    <source>
        <dbReference type="EMBL" id="KPW85011.1"/>
    </source>
</evidence>
<feature type="chain" id="PRO_5006164382" description="Holliday junction resolvasome, helicase subunit" evidence="1">
    <location>
        <begin position="27"/>
        <end position="122"/>
    </location>
</feature>
<comment type="caution">
    <text evidence="2">The sequence shown here is derived from an EMBL/GenBank/DDBJ whole genome shotgun (WGS) entry which is preliminary data.</text>
</comment>
<dbReference type="Proteomes" id="UP000050411">
    <property type="component" value="Unassembled WGS sequence"/>
</dbReference>
<sequence>MKVMRLLHLLYIAPFASLMYVSQVQAFDTTTQGLVKTGYATTQVSTGPFDNKLIMAARDDAAAFIASGGELRGARLESALHALRQTDAKLHASDLELAQAILVQYPLSPLRVTGDVTTCVPR</sequence>
<feature type="signal peptide" evidence="1">
    <location>
        <begin position="1"/>
        <end position="26"/>
    </location>
</feature>